<proteinExistence type="predicted"/>
<evidence type="ECO:0008006" key="3">
    <source>
        <dbReference type="Google" id="ProtNLM"/>
    </source>
</evidence>
<comment type="caution">
    <text evidence="1">The sequence shown here is derived from an EMBL/GenBank/DDBJ whole genome shotgun (WGS) entry which is preliminary data.</text>
</comment>
<dbReference type="EMBL" id="JBIMZQ010000023">
    <property type="protein sequence ID" value="KAL3664679.1"/>
    <property type="molecule type" value="Genomic_DNA"/>
</dbReference>
<dbReference type="AlphaFoldDB" id="A0ABD3FED9"/>
<dbReference type="Proteomes" id="UP001632037">
    <property type="component" value="Unassembled WGS sequence"/>
</dbReference>
<gene>
    <name evidence="1" type="ORF">V7S43_010428</name>
</gene>
<evidence type="ECO:0000313" key="1">
    <source>
        <dbReference type="EMBL" id="KAL3664679.1"/>
    </source>
</evidence>
<evidence type="ECO:0000313" key="2">
    <source>
        <dbReference type="Proteomes" id="UP001632037"/>
    </source>
</evidence>
<reference evidence="1 2" key="1">
    <citation type="submission" date="2024-09" db="EMBL/GenBank/DDBJ databases">
        <title>Genome sequencing and assembly of Phytophthora oleae, isolate VK10A, causative agent of rot of olive drupes.</title>
        <authorList>
            <person name="Conti Taguali S."/>
            <person name="Riolo M."/>
            <person name="La Spada F."/>
            <person name="Cacciola S.O."/>
            <person name="Dionisio G."/>
        </authorList>
    </citation>
    <scope>NUCLEOTIDE SEQUENCE [LARGE SCALE GENOMIC DNA]</scope>
    <source>
        <strain evidence="1 2">VK10A</strain>
    </source>
</reference>
<sequence>MDQVLQVKTPYHPTLKAIPDEKLDVLHSYLCLAHNAFGDIMTGKKGERLYYILPILACVCSLIEDARLVDKYEVVGKSVPGGVTFDFVLERGRTRVCVIEAKRDDFQQGLAQFYVGVKPSWKRD</sequence>
<accession>A0ABD3FED9</accession>
<protein>
    <recommendedName>
        <fullName evidence="3">PD-(D/E)XK nuclease superfamily protein</fullName>
    </recommendedName>
</protein>
<keyword evidence="2" id="KW-1185">Reference proteome</keyword>
<name>A0ABD3FED9_9STRA</name>
<organism evidence="1 2">
    <name type="scientific">Phytophthora oleae</name>
    <dbReference type="NCBI Taxonomy" id="2107226"/>
    <lineage>
        <taxon>Eukaryota</taxon>
        <taxon>Sar</taxon>
        <taxon>Stramenopiles</taxon>
        <taxon>Oomycota</taxon>
        <taxon>Peronosporomycetes</taxon>
        <taxon>Peronosporales</taxon>
        <taxon>Peronosporaceae</taxon>
        <taxon>Phytophthora</taxon>
    </lineage>
</organism>